<gene>
    <name evidence="2" type="ORF">EVAR_52161_1</name>
</gene>
<keyword evidence="3" id="KW-1185">Reference proteome</keyword>
<dbReference type="AlphaFoldDB" id="A0A4C1YCJ1"/>
<dbReference type="Proteomes" id="UP000299102">
    <property type="component" value="Unassembled WGS sequence"/>
</dbReference>
<organism evidence="2 3">
    <name type="scientific">Eumeta variegata</name>
    <name type="common">Bagworm moth</name>
    <name type="synonym">Eumeta japonica</name>
    <dbReference type="NCBI Taxonomy" id="151549"/>
    <lineage>
        <taxon>Eukaryota</taxon>
        <taxon>Metazoa</taxon>
        <taxon>Ecdysozoa</taxon>
        <taxon>Arthropoda</taxon>
        <taxon>Hexapoda</taxon>
        <taxon>Insecta</taxon>
        <taxon>Pterygota</taxon>
        <taxon>Neoptera</taxon>
        <taxon>Endopterygota</taxon>
        <taxon>Lepidoptera</taxon>
        <taxon>Glossata</taxon>
        <taxon>Ditrysia</taxon>
        <taxon>Tineoidea</taxon>
        <taxon>Psychidae</taxon>
        <taxon>Oiketicinae</taxon>
        <taxon>Eumeta</taxon>
    </lineage>
</organism>
<dbReference type="EMBL" id="BGZK01001153">
    <property type="protein sequence ID" value="GBP72684.1"/>
    <property type="molecule type" value="Genomic_DNA"/>
</dbReference>
<proteinExistence type="predicted"/>
<sequence length="330" mass="36116">MPHLALPWVRPSTTGPTGLARRPDVEFLYNTVLLAQPFVISERRSRLITFASPAPRGAPRPAPGPAPLISPPDPTWCSLPQPLARLFSNNSFISVQVKLLITLVRVVGDRSLVRRDGRAPGPLGAPRDLYTRLLSEEIISVSRCYSPSAARARAGTPRPAATTPSRVKLSKTECGCRNFCVSGNKQRRRRTSSAHVQGGTEQNNLIVSRIRRLLTKEIEIGPHFLPEGSALPTRTCATHPPAPARARARAGPRPRLTSDRCDSDGGDLPQLSSKSKSCTMPTALFADISVAYQESDHVIHCLVGHWRKIFTEISDPYSPMSHSIFMNVDT</sequence>
<evidence type="ECO:0000256" key="1">
    <source>
        <dbReference type="SAM" id="MobiDB-lite"/>
    </source>
</evidence>
<evidence type="ECO:0000313" key="3">
    <source>
        <dbReference type="Proteomes" id="UP000299102"/>
    </source>
</evidence>
<reference evidence="2 3" key="1">
    <citation type="journal article" date="2019" name="Commun. Biol.">
        <title>The bagworm genome reveals a unique fibroin gene that provides high tensile strength.</title>
        <authorList>
            <person name="Kono N."/>
            <person name="Nakamura H."/>
            <person name="Ohtoshi R."/>
            <person name="Tomita M."/>
            <person name="Numata K."/>
            <person name="Arakawa K."/>
        </authorList>
    </citation>
    <scope>NUCLEOTIDE SEQUENCE [LARGE SCALE GENOMIC DNA]</scope>
</reference>
<name>A0A4C1YCJ1_EUMVA</name>
<protein>
    <submittedName>
        <fullName evidence="2">Uncharacterized protein</fullName>
    </submittedName>
</protein>
<feature type="region of interest" description="Disordered" evidence="1">
    <location>
        <begin position="229"/>
        <end position="274"/>
    </location>
</feature>
<comment type="caution">
    <text evidence="2">The sequence shown here is derived from an EMBL/GenBank/DDBJ whole genome shotgun (WGS) entry which is preliminary data.</text>
</comment>
<evidence type="ECO:0000313" key="2">
    <source>
        <dbReference type="EMBL" id="GBP72684.1"/>
    </source>
</evidence>
<accession>A0A4C1YCJ1</accession>